<feature type="transmembrane region" description="Helical" evidence="7">
    <location>
        <begin position="35"/>
        <end position="53"/>
    </location>
</feature>
<dbReference type="RefSeq" id="WP_187819355.1">
    <property type="nucleotide sequence ID" value="NZ_JACTVJ010000030.1"/>
</dbReference>
<dbReference type="Gene3D" id="1.10.3730.20">
    <property type="match status" value="1"/>
</dbReference>
<keyword evidence="5 7" id="KW-0472">Membrane</keyword>
<dbReference type="SUPFAM" id="SSF103481">
    <property type="entry name" value="Multidrug resistance efflux transporter EmrE"/>
    <property type="match status" value="2"/>
</dbReference>
<dbReference type="Pfam" id="PF00892">
    <property type="entry name" value="EamA"/>
    <property type="match status" value="2"/>
</dbReference>
<dbReference type="Proteomes" id="UP000642284">
    <property type="component" value="Unassembled WGS sequence"/>
</dbReference>
<feature type="transmembrane region" description="Helical" evidence="7">
    <location>
        <begin position="175"/>
        <end position="194"/>
    </location>
</feature>
<evidence type="ECO:0000259" key="8">
    <source>
        <dbReference type="Pfam" id="PF00892"/>
    </source>
</evidence>
<feature type="domain" description="EamA" evidence="8">
    <location>
        <begin position="6"/>
        <end position="134"/>
    </location>
</feature>
<comment type="subcellular location">
    <subcellularLocation>
        <location evidence="1">Membrane</location>
        <topology evidence="1">Multi-pass membrane protein</topology>
    </subcellularLocation>
</comment>
<feature type="region of interest" description="Disordered" evidence="6">
    <location>
        <begin position="298"/>
        <end position="317"/>
    </location>
</feature>
<feature type="transmembrane region" description="Helical" evidence="7">
    <location>
        <begin position="65"/>
        <end position="84"/>
    </location>
</feature>
<evidence type="ECO:0000256" key="6">
    <source>
        <dbReference type="SAM" id="MobiDB-lite"/>
    </source>
</evidence>
<dbReference type="EMBL" id="JACTVJ010000030">
    <property type="protein sequence ID" value="MBC9718936.1"/>
    <property type="molecule type" value="Genomic_DNA"/>
</dbReference>
<proteinExistence type="inferred from homology"/>
<organism evidence="9 10">
    <name type="scientific">Streptomyces polyasparticus</name>
    <dbReference type="NCBI Taxonomy" id="2767826"/>
    <lineage>
        <taxon>Bacteria</taxon>
        <taxon>Bacillati</taxon>
        <taxon>Actinomycetota</taxon>
        <taxon>Actinomycetes</taxon>
        <taxon>Kitasatosporales</taxon>
        <taxon>Streptomycetaceae</taxon>
        <taxon>Streptomyces</taxon>
    </lineage>
</organism>
<dbReference type="InterPro" id="IPR050638">
    <property type="entry name" value="AA-Vitamin_Transporters"/>
</dbReference>
<evidence type="ECO:0000256" key="3">
    <source>
        <dbReference type="ARBA" id="ARBA00022692"/>
    </source>
</evidence>
<sequence length="317" mass="32137">MEGITRWLLVTAVAPVTWGTTYYVTGAFLPPDRPLYGAAIRALPAGLLLLALSRTLPSGSWWWKSLVLGVLNMGGFFALVYLAAQRLPASVASTVMAAAPLVMMLLAWPLVGERPRTRQLAAAVTGVAGVCLMLLTASASIDPVGVLASACALAMSCVGYLLAKRWNDGTDTLASTSWQLTVGGLVLLAAAAAVEGSPPALDGPALAAFAYITLVGTALAFVAWFAGLRRLPAATVGLVGLLNPVTGVLLGTALAHETLTVRQLLGLALTLTSVALARPAKSGARAAGGSSTVTPLMAAAASPQSGATSRPAPSGRG</sequence>
<evidence type="ECO:0000256" key="7">
    <source>
        <dbReference type="SAM" id="Phobius"/>
    </source>
</evidence>
<accession>A0ABR7STY1</accession>
<feature type="transmembrane region" description="Helical" evidence="7">
    <location>
        <begin position="90"/>
        <end position="108"/>
    </location>
</feature>
<keyword evidence="4 7" id="KW-1133">Transmembrane helix</keyword>
<name>A0ABR7STY1_9ACTN</name>
<feature type="transmembrane region" description="Helical" evidence="7">
    <location>
        <begin position="206"/>
        <end position="226"/>
    </location>
</feature>
<comment type="caution">
    <text evidence="9">The sequence shown here is derived from an EMBL/GenBank/DDBJ whole genome shotgun (WGS) entry which is preliminary data.</text>
</comment>
<feature type="domain" description="EamA" evidence="8">
    <location>
        <begin position="145"/>
        <end position="276"/>
    </location>
</feature>
<keyword evidence="3 7" id="KW-0812">Transmembrane</keyword>
<evidence type="ECO:0000256" key="5">
    <source>
        <dbReference type="ARBA" id="ARBA00023136"/>
    </source>
</evidence>
<dbReference type="InterPro" id="IPR000620">
    <property type="entry name" value="EamA_dom"/>
</dbReference>
<feature type="transmembrane region" description="Helical" evidence="7">
    <location>
        <begin position="233"/>
        <end position="254"/>
    </location>
</feature>
<dbReference type="InterPro" id="IPR037185">
    <property type="entry name" value="EmrE-like"/>
</dbReference>
<protein>
    <submittedName>
        <fullName evidence="9">EamA family transporter</fullName>
    </submittedName>
</protein>
<dbReference type="PANTHER" id="PTHR32322">
    <property type="entry name" value="INNER MEMBRANE TRANSPORTER"/>
    <property type="match status" value="1"/>
</dbReference>
<keyword evidence="10" id="KW-1185">Reference proteome</keyword>
<reference evidence="9 10" key="1">
    <citation type="submission" date="2020-08" db="EMBL/GenBank/DDBJ databases">
        <title>Genemic of Streptomyces polyaspartic.</title>
        <authorList>
            <person name="Liu W."/>
        </authorList>
    </citation>
    <scope>NUCLEOTIDE SEQUENCE [LARGE SCALE GENOMIC DNA]</scope>
    <source>
        <strain evidence="9 10">TRM66268-LWL</strain>
    </source>
</reference>
<feature type="transmembrane region" description="Helical" evidence="7">
    <location>
        <begin position="7"/>
        <end position="29"/>
    </location>
</feature>
<feature type="transmembrane region" description="Helical" evidence="7">
    <location>
        <begin position="144"/>
        <end position="163"/>
    </location>
</feature>
<dbReference type="PANTHER" id="PTHR32322:SF2">
    <property type="entry name" value="EAMA DOMAIN-CONTAINING PROTEIN"/>
    <property type="match status" value="1"/>
</dbReference>
<evidence type="ECO:0000313" key="9">
    <source>
        <dbReference type="EMBL" id="MBC9718936.1"/>
    </source>
</evidence>
<evidence type="ECO:0000256" key="4">
    <source>
        <dbReference type="ARBA" id="ARBA00022989"/>
    </source>
</evidence>
<evidence type="ECO:0000256" key="1">
    <source>
        <dbReference type="ARBA" id="ARBA00004141"/>
    </source>
</evidence>
<feature type="transmembrane region" description="Helical" evidence="7">
    <location>
        <begin position="120"/>
        <end position="138"/>
    </location>
</feature>
<evidence type="ECO:0000256" key="2">
    <source>
        <dbReference type="ARBA" id="ARBA00007362"/>
    </source>
</evidence>
<gene>
    <name evidence="9" type="ORF">H9Y04_41060</name>
</gene>
<comment type="similarity">
    <text evidence="2">Belongs to the EamA transporter family.</text>
</comment>
<evidence type="ECO:0000313" key="10">
    <source>
        <dbReference type="Proteomes" id="UP000642284"/>
    </source>
</evidence>